<protein>
    <submittedName>
        <fullName evidence="1">Uncharacterized protein</fullName>
    </submittedName>
</protein>
<gene>
    <name evidence="1" type="primary">ORF3473</name>
</gene>
<evidence type="ECO:0000313" key="1">
    <source>
        <dbReference type="EMBL" id="CEK48252.1"/>
    </source>
</evidence>
<reference evidence="1" key="1">
    <citation type="submission" date="2014-12" db="EMBL/GenBank/DDBJ databases">
        <title>Insight into the proteome of Arion vulgaris.</title>
        <authorList>
            <person name="Aradska J."/>
            <person name="Bulat T."/>
            <person name="Smidak R."/>
            <person name="Sarate P."/>
            <person name="Gangsoo J."/>
            <person name="Sialana F."/>
            <person name="Bilban M."/>
            <person name="Lubec G."/>
        </authorList>
    </citation>
    <scope>NUCLEOTIDE SEQUENCE</scope>
    <source>
        <tissue evidence="1">Skin</tissue>
    </source>
</reference>
<organism evidence="1">
    <name type="scientific">Arion vulgaris</name>
    <dbReference type="NCBI Taxonomy" id="1028688"/>
    <lineage>
        <taxon>Eukaryota</taxon>
        <taxon>Metazoa</taxon>
        <taxon>Spiralia</taxon>
        <taxon>Lophotrochozoa</taxon>
        <taxon>Mollusca</taxon>
        <taxon>Gastropoda</taxon>
        <taxon>Heterobranchia</taxon>
        <taxon>Euthyneura</taxon>
        <taxon>Panpulmonata</taxon>
        <taxon>Eupulmonata</taxon>
        <taxon>Stylommatophora</taxon>
        <taxon>Helicina</taxon>
        <taxon>Arionoidea</taxon>
        <taxon>Arionidae</taxon>
        <taxon>Arion</taxon>
    </lineage>
</organism>
<feature type="non-terminal residue" evidence="1">
    <location>
        <position position="1"/>
    </location>
</feature>
<dbReference type="EMBL" id="HACG01001387">
    <property type="protein sequence ID" value="CEK48252.1"/>
    <property type="molecule type" value="Transcribed_RNA"/>
</dbReference>
<sequence>RKKSGNLDVEKSLDNINMLTRKKCRGVAGGSAFRLQIERQYTGKGPLRLTHIPRHILSNIPEQNVVDIIFTMDRLCMQHCSERGVLSDPNTDETFTELKKVLNMLMSFEPRRMQNNDVPTTDDNQD</sequence>
<name>A0A0B6XW04_9EUPU</name>
<feature type="non-terminal residue" evidence="1">
    <location>
        <position position="126"/>
    </location>
</feature>
<proteinExistence type="predicted"/>
<accession>A0A0B6XW04</accession>
<dbReference type="AlphaFoldDB" id="A0A0B6XW04"/>